<gene>
    <name evidence="1" type="ORF">GGI15_002887</name>
</gene>
<keyword evidence="2" id="KW-1185">Reference proteome</keyword>
<dbReference type="AlphaFoldDB" id="A0A9W8LJH2"/>
<accession>A0A9W8LJH2</accession>
<protein>
    <submittedName>
        <fullName evidence="1">Uncharacterized protein</fullName>
    </submittedName>
</protein>
<sequence>MSVLQLLPAHVIEGIVGYVADEAAGASAKQLLLVSHRWRRAALRHINRECTIDLRQQKALGTITVSNKHETWSFGVVDGVVEMDSRAEELTANMAAHVRCLRIAVNVQDVFGGEAAKALEPAVRSGRLVCMRLRRLVFALGNTAFVDADPVLARSSAERLSCWVSQMAPRANDVALVETAGFNGLQKGSRSGPEMQQQSSGLHVELALRLLGRASHMDVCNLGPTYFADTWELGDRRLASIRCRLDDGGHMAQVVRSSAPWLKTLTRSSGG</sequence>
<dbReference type="EMBL" id="JANBUM010000172">
    <property type="protein sequence ID" value="KAJ2782550.1"/>
    <property type="molecule type" value="Genomic_DNA"/>
</dbReference>
<organism evidence="1 2">
    <name type="scientific">Coemansia interrupta</name>
    <dbReference type="NCBI Taxonomy" id="1126814"/>
    <lineage>
        <taxon>Eukaryota</taxon>
        <taxon>Fungi</taxon>
        <taxon>Fungi incertae sedis</taxon>
        <taxon>Zoopagomycota</taxon>
        <taxon>Kickxellomycotina</taxon>
        <taxon>Kickxellomycetes</taxon>
        <taxon>Kickxellales</taxon>
        <taxon>Kickxellaceae</taxon>
        <taxon>Coemansia</taxon>
    </lineage>
</organism>
<reference evidence="1" key="1">
    <citation type="submission" date="2022-07" db="EMBL/GenBank/DDBJ databases">
        <title>Phylogenomic reconstructions and comparative analyses of Kickxellomycotina fungi.</title>
        <authorList>
            <person name="Reynolds N.K."/>
            <person name="Stajich J.E."/>
            <person name="Barry K."/>
            <person name="Grigoriev I.V."/>
            <person name="Crous P."/>
            <person name="Smith M.E."/>
        </authorList>
    </citation>
    <scope>NUCLEOTIDE SEQUENCE</scope>
    <source>
        <strain evidence="1">BCRC 34489</strain>
    </source>
</reference>
<evidence type="ECO:0000313" key="1">
    <source>
        <dbReference type="EMBL" id="KAJ2782550.1"/>
    </source>
</evidence>
<proteinExistence type="predicted"/>
<comment type="caution">
    <text evidence="1">The sequence shown here is derived from an EMBL/GenBank/DDBJ whole genome shotgun (WGS) entry which is preliminary data.</text>
</comment>
<evidence type="ECO:0000313" key="2">
    <source>
        <dbReference type="Proteomes" id="UP001140172"/>
    </source>
</evidence>
<name>A0A9W8LJH2_9FUNG</name>
<dbReference type="Proteomes" id="UP001140172">
    <property type="component" value="Unassembled WGS sequence"/>
</dbReference>